<sequence length="250" mass="26630">MKAIHEAAFNYASGTRSYFGLLLTGSETAPKAACVLLPDWRGLSPLARDHARFLVELGCTVVIADLYGDGFTPSSPDQVGPMVQRLVEHREEGVGALAACISQLRKVVPEGTPILCLGYSAGGMIALDYGRSGAIISGIILCSALLKTAAPGMNAFIRAPVLVLQGTQDQVSPMATIVAVVSDMDKAGNDVRFELYSQTHHAFDNPEAGEDTNARLCYSPRSGRRAQRAIASFLTEVIEQSEQSHGHLVS</sequence>
<dbReference type="InterPro" id="IPR002925">
    <property type="entry name" value="Dienelactn_hydro"/>
</dbReference>
<name>A0ABV2K179_9GAMM</name>
<dbReference type="InterPro" id="IPR050261">
    <property type="entry name" value="FrsA_esterase"/>
</dbReference>
<gene>
    <name evidence="2" type="ORF">ABIC75_004586</name>
</gene>
<reference evidence="2 3" key="1">
    <citation type="submission" date="2024-06" db="EMBL/GenBank/DDBJ databases">
        <title>Sorghum-associated microbial communities from plants grown in Nebraska, USA.</title>
        <authorList>
            <person name="Schachtman D."/>
        </authorList>
    </citation>
    <scope>NUCLEOTIDE SEQUENCE [LARGE SCALE GENOMIC DNA]</scope>
    <source>
        <strain evidence="2 3">1073</strain>
    </source>
</reference>
<dbReference type="EMBL" id="JBEPMU010000011">
    <property type="protein sequence ID" value="MET3654838.1"/>
    <property type="molecule type" value="Genomic_DNA"/>
</dbReference>
<organism evidence="2 3">
    <name type="scientific">Dyella japonica</name>
    <dbReference type="NCBI Taxonomy" id="231455"/>
    <lineage>
        <taxon>Bacteria</taxon>
        <taxon>Pseudomonadati</taxon>
        <taxon>Pseudomonadota</taxon>
        <taxon>Gammaproteobacteria</taxon>
        <taxon>Lysobacterales</taxon>
        <taxon>Rhodanobacteraceae</taxon>
        <taxon>Dyella</taxon>
    </lineage>
</organism>
<dbReference type="Proteomes" id="UP001549184">
    <property type="component" value="Unassembled WGS sequence"/>
</dbReference>
<evidence type="ECO:0000313" key="3">
    <source>
        <dbReference type="Proteomes" id="UP001549184"/>
    </source>
</evidence>
<dbReference type="PANTHER" id="PTHR22946:SF5">
    <property type="entry name" value="PEPTIDASE S9 PROLYL OLIGOPEPTIDASE CATALYTIC DOMAIN-CONTAINING PROTEIN"/>
    <property type="match status" value="1"/>
</dbReference>
<protein>
    <submittedName>
        <fullName evidence="2">Dienelactone hydrolase</fullName>
    </submittedName>
</protein>
<evidence type="ECO:0000259" key="1">
    <source>
        <dbReference type="Pfam" id="PF01738"/>
    </source>
</evidence>
<dbReference type="PANTHER" id="PTHR22946">
    <property type="entry name" value="DIENELACTONE HYDROLASE DOMAIN-CONTAINING PROTEIN-RELATED"/>
    <property type="match status" value="1"/>
</dbReference>
<dbReference type="InterPro" id="IPR029058">
    <property type="entry name" value="AB_hydrolase_fold"/>
</dbReference>
<keyword evidence="3" id="KW-1185">Reference proteome</keyword>
<dbReference type="Gene3D" id="3.40.50.1820">
    <property type="entry name" value="alpha/beta hydrolase"/>
    <property type="match status" value="1"/>
</dbReference>
<proteinExistence type="predicted"/>
<dbReference type="GO" id="GO:0016787">
    <property type="term" value="F:hydrolase activity"/>
    <property type="evidence" value="ECO:0007669"/>
    <property type="project" value="UniProtKB-KW"/>
</dbReference>
<feature type="domain" description="Dienelactone hydrolase" evidence="1">
    <location>
        <begin position="22"/>
        <end position="235"/>
    </location>
</feature>
<comment type="caution">
    <text evidence="2">The sequence shown here is derived from an EMBL/GenBank/DDBJ whole genome shotgun (WGS) entry which is preliminary data.</text>
</comment>
<dbReference type="RefSeq" id="WP_354016165.1">
    <property type="nucleotide sequence ID" value="NZ_JBEPMU010000011.1"/>
</dbReference>
<keyword evidence="2" id="KW-0378">Hydrolase</keyword>
<dbReference type="SUPFAM" id="SSF53474">
    <property type="entry name" value="alpha/beta-Hydrolases"/>
    <property type="match status" value="1"/>
</dbReference>
<evidence type="ECO:0000313" key="2">
    <source>
        <dbReference type="EMBL" id="MET3654838.1"/>
    </source>
</evidence>
<dbReference type="Pfam" id="PF01738">
    <property type="entry name" value="DLH"/>
    <property type="match status" value="1"/>
</dbReference>
<accession>A0ABV2K179</accession>